<keyword evidence="2" id="KW-0805">Transcription regulation</keyword>
<dbReference type="InterPro" id="IPR036390">
    <property type="entry name" value="WH_DNA-bd_sf"/>
</dbReference>
<dbReference type="PANTHER" id="PTHR30126">
    <property type="entry name" value="HTH-TYPE TRANSCRIPTIONAL REGULATOR"/>
    <property type="match status" value="1"/>
</dbReference>
<dbReference type="Proteomes" id="UP000006866">
    <property type="component" value="Chromosome"/>
</dbReference>
<keyword evidence="4" id="KW-0804">Transcription</keyword>
<evidence type="ECO:0000256" key="2">
    <source>
        <dbReference type="ARBA" id="ARBA00023015"/>
    </source>
</evidence>
<dbReference type="RefSeq" id="WP_014553583.1">
    <property type="nucleotide sequence ID" value="NC_017455.1"/>
</dbReference>
<dbReference type="CDD" id="cd05466">
    <property type="entry name" value="PBP2_LTTR_substrate"/>
    <property type="match status" value="1"/>
</dbReference>
<dbReference type="KEGG" id="hpk:Hprae_1432"/>
<dbReference type="SUPFAM" id="SSF46785">
    <property type="entry name" value="Winged helix' DNA-binding domain"/>
    <property type="match status" value="1"/>
</dbReference>
<evidence type="ECO:0000256" key="4">
    <source>
        <dbReference type="ARBA" id="ARBA00023163"/>
    </source>
</evidence>
<dbReference type="OrthoDB" id="9803714at2"/>
<dbReference type="AlphaFoldDB" id="E3DNE1"/>
<protein>
    <submittedName>
        <fullName evidence="6">Transcriptional regulator, LysR family</fullName>
    </submittedName>
</protein>
<dbReference type="SUPFAM" id="SSF53850">
    <property type="entry name" value="Periplasmic binding protein-like II"/>
    <property type="match status" value="1"/>
</dbReference>
<dbReference type="PROSITE" id="PS50931">
    <property type="entry name" value="HTH_LYSR"/>
    <property type="match status" value="1"/>
</dbReference>
<evidence type="ECO:0000256" key="3">
    <source>
        <dbReference type="ARBA" id="ARBA00023125"/>
    </source>
</evidence>
<dbReference type="PATRIC" id="fig|572479.3.peg.1452"/>
<evidence type="ECO:0000313" key="6">
    <source>
        <dbReference type="EMBL" id="ADO77560.1"/>
    </source>
</evidence>
<dbReference type="HOGENOM" id="CLU_039613_6_1_9"/>
<evidence type="ECO:0000256" key="1">
    <source>
        <dbReference type="ARBA" id="ARBA00009437"/>
    </source>
</evidence>
<evidence type="ECO:0000313" key="7">
    <source>
        <dbReference type="Proteomes" id="UP000006866"/>
    </source>
</evidence>
<dbReference type="InterPro" id="IPR036388">
    <property type="entry name" value="WH-like_DNA-bd_sf"/>
</dbReference>
<dbReference type="InterPro" id="IPR000847">
    <property type="entry name" value="LysR_HTH_N"/>
</dbReference>
<sequence length="296" mass="33799">MHIESLEYFKQIAKVKSISKVASNSHISQPALSQQVQKLEDSLGKKLFIRSNRGVKLTESGEIVLKYADNMIRTYNKMLADLNNQKSKEIKIEGEHTIATYCLPCAILNMQFKFPSHEYNLIAASSAKIEQDVLSDICEIGFTTRPVEAESLNSQEVINEKVVLISPPAFNLPEKLKLEEILEHKFVILKEDCIIKENFKAALTDLNYNFDKIDIISRLDSTEALKTLVRKGYGVAFVPYNAVRDEFSAQEINVSRITDYNLDYDIYMINKKIELLSKEATEFIANFKKLGKHICY</sequence>
<dbReference type="PRINTS" id="PR00039">
    <property type="entry name" value="HTHLYSR"/>
</dbReference>
<dbReference type="EMBL" id="CP002175">
    <property type="protein sequence ID" value="ADO77560.1"/>
    <property type="molecule type" value="Genomic_DNA"/>
</dbReference>
<feature type="domain" description="HTH lysR-type" evidence="5">
    <location>
        <begin position="1"/>
        <end position="58"/>
    </location>
</feature>
<dbReference type="Pfam" id="PF00126">
    <property type="entry name" value="HTH_1"/>
    <property type="match status" value="1"/>
</dbReference>
<dbReference type="Pfam" id="PF03466">
    <property type="entry name" value="LysR_substrate"/>
    <property type="match status" value="1"/>
</dbReference>
<keyword evidence="7" id="KW-1185">Reference proteome</keyword>
<dbReference type="STRING" id="572479.Hprae_1432"/>
<accession>E3DNE1</accession>
<keyword evidence="3" id="KW-0238">DNA-binding</keyword>
<proteinExistence type="inferred from homology"/>
<gene>
    <name evidence="6" type="ordered locus">Hprae_1432</name>
</gene>
<dbReference type="eggNOG" id="COG0583">
    <property type="taxonomic scope" value="Bacteria"/>
</dbReference>
<reference evidence="6 7" key="2">
    <citation type="journal article" date="2011" name="Stand. Genomic Sci.">
        <title>Complete genome sequence of the extremely halophilic Halanaerobium praevalens type strain (GSL).</title>
        <authorList>
            <person name="Ivanova N."/>
            <person name="Sikorski J."/>
            <person name="Chertkov O."/>
            <person name="Nolan M."/>
            <person name="Lucas S."/>
            <person name="Hammon N."/>
            <person name="Deshpande S."/>
            <person name="Cheng J.F."/>
            <person name="Tapia R."/>
            <person name="Han C."/>
            <person name="Goodwin L."/>
            <person name="Pitluck S."/>
            <person name="Huntemann M."/>
            <person name="Liolios K."/>
            <person name="Pagani I."/>
            <person name="Mavromatis K."/>
            <person name="Ovchinikova G."/>
            <person name="Pati A."/>
            <person name="Chen A."/>
            <person name="Palaniappan K."/>
            <person name="Land M."/>
            <person name="Hauser L."/>
            <person name="Brambilla E.M."/>
            <person name="Kannan K.P."/>
            <person name="Rohde M."/>
            <person name="Tindall B.J."/>
            <person name="Goker M."/>
            <person name="Detter J.C."/>
            <person name="Woyke T."/>
            <person name="Bristow J."/>
            <person name="Eisen J.A."/>
            <person name="Markowitz V."/>
            <person name="Hugenholtz P."/>
            <person name="Kyrpides N.C."/>
            <person name="Klenk H.P."/>
            <person name="Lapidus A."/>
        </authorList>
    </citation>
    <scope>NUCLEOTIDE SEQUENCE [LARGE SCALE GENOMIC DNA]</scope>
    <source>
        <strain evidence="7">ATCC 33744 / DSM 2228 / GSL</strain>
    </source>
</reference>
<dbReference type="GO" id="GO:0003677">
    <property type="term" value="F:DNA binding"/>
    <property type="evidence" value="ECO:0007669"/>
    <property type="project" value="UniProtKB-KW"/>
</dbReference>
<dbReference type="InterPro" id="IPR005119">
    <property type="entry name" value="LysR_subst-bd"/>
</dbReference>
<evidence type="ECO:0000259" key="5">
    <source>
        <dbReference type="PROSITE" id="PS50931"/>
    </source>
</evidence>
<name>E3DNE1_HALPG</name>
<reference evidence="7" key="1">
    <citation type="submission" date="2010-10" db="EMBL/GenBank/DDBJ databases">
        <title>The complete genome of Halanaerobium praevalens DSM 2228.</title>
        <authorList>
            <consortium name="US DOE Joint Genome Institute (JGI-PGF)"/>
            <person name="Lucas S."/>
            <person name="Copeland A."/>
            <person name="Lapidus A."/>
            <person name="Glavina del Rio T."/>
            <person name="Dalin E."/>
            <person name="Tice H."/>
            <person name="Bruce D."/>
            <person name="Goodwin L."/>
            <person name="Pitluck S."/>
            <person name="Kyrpides N."/>
            <person name="Mavromatis K."/>
            <person name="Ivanova N."/>
            <person name="Ovchinnikova G."/>
            <person name="Chertkov O."/>
            <person name="Detter J.C."/>
            <person name="Han C."/>
            <person name="Larimer F."/>
            <person name="Land M."/>
            <person name="Hauser L."/>
            <person name="Markowitz V."/>
            <person name="Cheng J.-F."/>
            <person name="Hugenholtz P."/>
            <person name="Woyke T."/>
            <person name="Wu D."/>
            <person name="Tindall B."/>
            <person name="Pomrenke H.G."/>
            <person name="Brambilla E."/>
            <person name="Klenk H.-P."/>
            <person name="Eisen J.A."/>
        </authorList>
    </citation>
    <scope>NUCLEOTIDE SEQUENCE [LARGE SCALE GENOMIC DNA]</scope>
    <source>
        <strain evidence="7">ATCC 33744 / DSM 2228 / GSL</strain>
    </source>
</reference>
<dbReference type="Gene3D" id="3.40.190.290">
    <property type="match status" value="1"/>
</dbReference>
<dbReference type="GO" id="GO:0003700">
    <property type="term" value="F:DNA-binding transcription factor activity"/>
    <property type="evidence" value="ECO:0007669"/>
    <property type="project" value="InterPro"/>
</dbReference>
<dbReference type="FunFam" id="1.10.10.10:FF:000001">
    <property type="entry name" value="LysR family transcriptional regulator"/>
    <property type="match status" value="1"/>
</dbReference>
<organism evidence="6 7">
    <name type="scientific">Halanaerobium praevalens (strain ATCC 33744 / DSM 2228 / GSL)</name>
    <dbReference type="NCBI Taxonomy" id="572479"/>
    <lineage>
        <taxon>Bacteria</taxon>
        <taxon>Bacillati</taxon>
        <taxon>Bacillota</taxon>
        <taxon>Clostridia</taxon>
        <taxon>Halanaerobiales</taxon>
        <taxon>Halanaerobiaceae</taxon>
        <taxon>Halanaerobium</taxon>
    </lineage>
</organism>
<comment type="similarity">
    <text evidence="1">Belongs to the LysR transcriptional regulatory family.</text>
</comment>
<dbReference type="Gene3D" id="1.10.10.10">
    <property type="entry name" value="Winged helix-like DNA-binding domain superfamily/Winged helix DNA-binding domain"/>
    <property type="match status" value="1"/>
</dbReference>